<gene>
    <name evidence="2" type="ORF">RAG0_07231</name>
</gene>
<dbReference type="AlphaFoldDB" id="A0A1E1KKH8"/>
<sequence length="415" mass="46412">MENPKKAEYHREWIGQMLEDLKGDEPAEGEACLVRPELENDELREDKNDIDDWDESIEKPIAACHIEVKDNKTLPYTLGSSINILDSASVNTSLNYNTIAKDKESTHLRDLTIDNWRSTLLPPQETIILKPTSEDKYREILARCFRNEGPKTETEKGIFEDYKGYLEVRADPWGDPAFKSVLKRLSQNAVLDDNSIKWAMTFLGIWVQGAIQEHAEAIASAAPEILETYIPSKQKKVNSHALLLFTLEASKLLTSRGVSIPNSEHPKSILKINKRLKITALIQGLRRAEAFLKGPYKESFDVKALGGAMVDFNVLRQTHRKDGQLKSLSAYAGKMFTRVCEENQFMERTLEGLEIIPEGQELVVGDSTTSSLSGMLPIRSTSSMSGILPPPARNAQSGGRFPSPPPTEKSDSRSL</sequence>
<evidence type="ECO:0000313" key="3">
    <source>
        <dbReference type="Proteomes" id="UP000178912"/>
    </source>
</evidence>
<feature type="compositionally biased region" description="Polar residues" evidence="1">
    <location>
        <begin position="374"/>
        <end position="385"/>
    </location>
</feature>
<dbReference type="Proteomes" id="UP000178912">
    <property type="component" value="Unassembled WGS sequence"/>
</dbReference>
<feature type="region of interest" description="Disordered" evidence="1">
    <location>
        <begin position="374"/>
        <end position="415"/>
    </location>
</feature>
<organism evidence="2 3">
    <name type="scientific">Rhynchosporium agropyri</name>
    <dbReference type="NCBI Taxonomy" id="914238"/>
    <lineage>
        <taxon>Eukaryota</taxon>
        <taxon>Fungi</taxon>
        <taxon>Dikarya</taxon>
        <taxon>Ascomycota</taxon>
        <taxon>Pezizomycotina</taxon>
        <taxon>Leotiomycetes</taxon>
        <taxon>Helotiales</taxon>
        <taxon>Ploettnerulaceae</taxon>
        <taxon>Rhynchosporium</taxon>
    </lineage>
</organism>
<dbReference type="EMBL" id="FJUX01000037">
    <property type="protein sequence ID" value="CZS98539.1"/>
    <property type="molecule type" value="Genomic_DNA"/>
</dbReference>
<protein>
    <submittedName>
        <fullName evidence="2">Uncharacterized protein</fullName>
    </submittedName>
</protein>
<proteinExistence type="predicted"/>
<reference evidence="3" key="1">
    <citation type="submission" date="2016-03" db="EMBL/GenBank/DDBJ databases">
        <authorList>
            <person name="Guldener U."/>
        </authorList>
    </citation>
    <scope>NUCLEOTIDE SEQUENCE [LARGE SCALE GENOMIC DNA]</scope>
    <source>
        <strain evidence="3">04CH-RAC-A.6.1</strain>
    </source>
</reference>
<evidence type="ECO:0000313" key="2">
    <source>
        <dbReference type="EMBL" id="CZS98539.1"/>
    </source>
</evidence>
<accession>A0A1E1KKH8</accession>
<name>A0A1E1KKH8_9HELO</name>
<evidence type="ECO:0000256" key="1">
    <source>
        <dbReference type="SAM" id="MobiDB-lite"/>
    </source>
</evidence>
<keyword evidence="3" id="KW-1185">Reference proteome</keyword>
<dbReference type="OrthoDB" id="10665497at2759"/>